<evidence type="ECO:0000313" key="2">
    <source>
        <dbReference type="Proteomes" id="UP000002257"/>
    </source>
</evidence>
<dbReference type="STRING" id="395965.Msil_0036"/>
<gene>
    <name evidence="1" type="ordered locus">Msil_0036</name>
</gene>
<dbReference type="OrthoDB" id="7677041at2"/>
<accession>B8EL24</accession>
<proteinExistence type="predicted"/>
<sequence length="210" mass="22846">MTPRPVSHYLICFDASVQPSLESEVAPEPRAAPTAVLTDNHTESARLVWEQGREEGYAAGFVDARREGEETLQALKLALAQQMGREREAWVKSEGAAFGGKIEAMLAHFEERVGASVAQVLRPLLAGPIRDKAVCELIDCIRLMLGRDQPLIAISGRADFLGAIKLRLGEAAASVAFAANDECDIRIVADQTLIESRIRSWAEALSFSSE</sequence>
<name>B8EL24_METSB</name>
<dbReference type="Proteomes" id="UP000002257">
    <property type="component" value="Chromosome"/>
</dbReference>
<dbReference type="HOGENOM" id="CLU_1308950_0_0_5"/>
<reference evidence="1 2" key="1">
    <citation type="journal article" date="2010" name="J. Bacteriol.">
        <title>Complete genome sequence of the aerobic facultative methanotroph Methylocella silvestris BL2.</title>
        <authorList>
            <person name="Chen Y."/>
            <person name="Crombie A."/>
            <person name="Rahman M.T."/>
            <person name="Dedysh S.N."/>
            <person name="Liesack W."/>
            <person name="Stott M.B."/>
            <person name="Alam M."/>
            <person name="Theisen A.R."/>
            <person name="Murrell J.C."/>
            <person name="Dunfield P.F."/>
        </authorList>
    </citation>
    <scope>NUCLEOTIDE SEQUENCE [LARGE SCALE GENOMIC DNA]</scope>
    <source>
        <strain evidence="2">DSM 15510 / CIP 108128 / LMG 27833 / NCIMB 13906 / BL2</strain>
    </source>
</reference>
<dbReference type="eggNOG" id="ENOG50332YW">
    <property type="taxonomic scope" value="Bacteria"/>
</dbReference>
<keyword evidence="2" id="KW-1185">Reference proteome</keyword>
<dbReference type="RefSeq" id="WP_012589089.1">
    <property type="nucleotide sequence ID" value="NC_011666.1"/>
</dbReference>
<dbReference type="KEGG" id="msl:Msil_0036"/>
<dbReference type="EMBL" id="CP001280">
    <property type="protein sequence ID" value="ACK49019.1"/>
    <property type="molecule type" value="Genomic_DNA"/>
</dbReference>
<organism evidence="1 2">
    <name type="scientific">Methylocella silvestris (strain DSM 15510 / CIP 108128 / LMG 27833 / NCIMB 13906 / BL2)</name>
    <dbReference type="NCBI Taxonomy" id="395965"/>
    <lineage>
        <taxon>Bacteria</taxon>
        <taxon>Pseudomonadati</taxon>
        <taxon>Pseudomonadota</taxon>
        <taxon>Alphaproteobacteria</taxon>
        <taxon>Hyphomicrobiales</taxon>
        <taxon>Beijerinckiaceae</taxon>
        <taxon>Methylocella</taxon>
    </lineage>
</organism>
<dbReference type="AlphaFoldDB" id="B8EL24"/>
<evidence type="ECO:0000313" key="1">
    <source>
        <dbReference type="EMBL" id="ACK49019.1"/>
    </source>
</evidence>
<evidence type="ECO:0008006" key="3">
    <source>
        <dbReference type="Google" id="ProtNLM"/>
    </source>
</evidence>
<protein>
    <recommendedName>
        <fullName evidence="3">Flagellar assembly protein FliH/Type III secretion system HrpE domain-containing protein</fullName>
    </recommendedName>
</protein>